<evidence type="ECO:0000313" key="4">
    <source>
        <dbReference type="Proteomes" id="UP000051256"/>
    </source>
</evidence>
<evidence type="ECO:0000313" key="3">
    <source>
        <dbReference type="EMBL" id="KRM93686.1"/>
    </source>
</evidence>
<evidence type="ECO:0000259" key="1">
    <source>
        <dbReference type="Pfam" id="PF01368"/>
    </source>
</evidence>
<dbReference type="InterPro" id="IPR001667">
    <property type="entry name" value="DDH_dom"/>
</dbReference>
<name>A0A0R2D0G0_9LACO</name>
<dbReference type="InterPro" id="IPR051319">
    <property type="entry name" value="Oligoribo/pAp-PDE_c-di-AMP_PDE"/>
</dbReference>
<dbReference type="Pfam" id="PF01368">
    <property type="entry name" value="DHH"/>
    <property type="match status" value="1"/>
</dbReference>
<reference evidence="3 4" key="1">
    <citation type="journal article" date="2015" name="Genome Announc.">
        <title>Expanding the biotechnology potential of lactobacilli through comparative genomics of 213 strains and associated genera.</title>
        <authorList>
            <person name="Sun Z."/>
            <person name="Harris H.M."/>
            <person name="McCann A."/>
            <person name="Guo C."/>
            <person name="Argimon S."/>
            <person name="Zhang W."/>
            <person name="Yang X."/>
            <person name="Jeffery I.B."/>
            <person name="Cooney J.C."/>
            <person name="Kagawa T.F."/>
            <person name="Liu W."/>
            <person name="Song Y."/>
            <person name="Salvetti E."/>
            <person name="Wrobel A."/>
            <person name="Rasinkangas P."/>
            <person name="Parkhill J."/>
            <person name="Rea M.C."/>
            <person name="O'Sullivan O."/>
            <person name="Ritari J."/>
            <person name="Douillard F.P."/>
            <person name="Paul Ross R."/>
            <person name="Yang R."/>
            <person name="Briner A.E."/>
            <person name="Felis G.E."/>
            <person name="de Vos W.M."/>
            <person name="Barrangou R."/>
            <person name="Klaenhammer T.R."/>
            <person name="Caufield P.W."/>
            <person name="Cui Y."/>
            <person name="Zhang H."/>
            <person name="O'Toole P.W."/>
        </authorList>
    </citation>
    <scope>NUCLEOTIDE SEQUENCE [LARGE SCALE GENOMIC DNA]</scope>
    <source>
        <strain evidence="3 4">DSM 24302</strain>
    </source>
</reference>
<dbReference type="Pfam" id="PF02272">
    <property type="entry name" value="DHHA1"/>
    <property type="match status" value="1"/>
</dbReference>
<dbReference type="PANTHER" id="PTHR47618:SF1">
    <property type="entry name" value="BIFUNCTIONAL OLIGORIBONUCLEASE AND PAP PHOSPHATASE NRNA"/>
    <property type="match status" value="1"/>
</dbReference>
<dbReference type="Gene3D" id="3.90.1640.10">
    <property type="entry name" value="inorganic pyrophosphatase (n-terminal core)"/>
    <property type="match status" value="1"/>
</dbReference>
<sequence length="318" mass="35336">MTIQEQILNAIQRFDTIIIHRHKRPDPDAVGSQMGLAEILKTSFPAKKIYTVGKQYASFEWLGVTDEIDDDVYQDALVIVVDTANQPRVDDDRYLNGKMLIKIDHHPNDDQFGDLMWVDELASSTSELIGDFCFQLKEQLLMTSNAARLLYAGIVGDTGRFKYPATTPKTFAITAKLTEYDFDASAINQHEDEINLPLAHLAAYTYDNLVINDNGAAHLILTNAALEPFNLGDESTSSIVPLPGNLKEVTSWAILVEQKEGDYRIRLRSKGPAINELAKQYGGGGHPLASGAVLSDEKEIPEFLANLDKVVDKYHATR</sequence>
<dbReference type="RefSeq" id="WP_056978225.1">
    <property type="nucleotide sequence ID" value="NZ_AYZR01000008.1"/>
</dbReference>
<evidence type="ECO:0000259" key="2">
    <source>
        <dbReference type="Pfam" id="PF02272"/>
    </source>
</evidence>
<dbReference type="PANTHER" id="PTHR47618">
    <property type="entry name" value="BIFUNCTIONAL OLIGORIBONUCLEASE AND PAP PHOSPHATASE NRNA"/>
    <property type="match status" value="1"/>
</dbReference>
<organism evidence="3 4">
    <name type="scientific">Lentilactobacillus senioris DSM 24302 = JCM 17472</name>
    <dbReference type="NCBI Taxonomy" id="1423802"/>
    <lineage>
        <taxon>Bacteria</taxon>
        <taxon>Bacillati</taxon>
        <taxon>Bacillota</taxon>
        <taxon>Bacilli</taxon>
        <taxon>Lactobacillales</taxon>
        <taxon>Lactobacillaceae</taxon>
        <taxon>Lentilactobacillus</taxon>
    </lineage>
</organism>
<dbReference type="AlphaFoldDB" id="A0A0R2D0G0"/>
<dbReference type="STRING" id="1423802.FC56_GL000403"/>
<dbReference type="PATRIC" id="fig|1423802.4.peg.414"/>
<accession>A0A0R2D0G0</accession>
<dbReference type="EMBL" id="AYZR01000008">
    <property type="protein sequence ID" value="KRM93686.1"/>
    <property type="molecule type" value="Genomic_DNA"/>
</dbReference>
<protein>
    <submittedName>
        <fullName evidence="3">DHHA1 domain protein</fullName>
    </submittedName>
</protein>
<dbReference type="InterPro" id="IPR038763">
    <property type="entry name" value="DHH_sf"/>
</dbReference>
<dbReference type="Proteomes" id="UP000051256">
    <property type="component" value="Unassembled WGS sequence"/>
</dbReference>
<dbReference type="InterPro" id="IPR003156">
    <property type="entry name" value="DHHA1_dom"/>
</dbReference>
<dbReference type="GO" id="GO:0003676">
    <property type="term" value="F:nucleic acid binding"/>
    <property type="evidence" value="ECO:0007669"/>
    <property type="project" value="InterPro"/>
</dbReference>
<gene>
    <name evidence="3" type="ORF">FC56_GL000403</name>
</gene>
<feature type="domain" description="DHHA1" evidence="2">
    <location>
        <begin position="244"/>
        <end position="311"/>
    </location>
</feature>
<proteinExistence type="predicted"/>
<comment type="caution">
    <text evidence="3">The sequence shown here is derived from an EMBL/GenBank/DDBJ whole genome shotgun (WGS) entry which is preliminary data.</text>
</comment>
<dbReference type="SUPFAM" id="SSF64182">
    <property type="entry name" value="DHH phosphoesterases"/>
    <property type="match status" value="1"/>
</dbReference>
<feature type="domain" description="DDH" evidence="1">
    <location>
        <begin position="17"/>
        <end position="154"/>
    </location>
</feature>
<dbReference type="Gene3D" id="3.10.310.30">
    <property type="match status" value="1"/>
</dbReference>
<keyword evidence="4" id="KW-1185">Reference proteome</keyword>